<dbReference type="RefSeq" id="WP_230497073.1">
    <property type="nucleotide sequence ID" value="NZ_CAKJTG010000013.1"/>
</dbReference>
<dbReference type="Gene3D" id="3.30.1380.20">
    <property type="entry name" value="Trafficking protein particle complex subunit 3"/>
    <property type="match status" value="1"/>
</dbReference>
<dbReference type="Proteomes" id="UP000789845">
    <property type="component" value="Unassembled WGS sequence"/>
</dbReference>
<dbReference type="AlphaFoldDB" id="A0A9C7GAC5"/>
<dbReference type="Pfam" id="PF10702">
    <property type="entry name" value="DUF2507"/>
    <property type="match status" value="1"/>
</dbReference>
<reference evidence="1" key="1">
    <citation type="submission" date="2021-10" db="EMBL/GenBank/DDBJ databases">
        <authorList>
            <person name="Criscuolo A."/>
        </authorList>
    </citation>
    <scope>NUCLEOTIDE SEQUENCE</scope>
    <source>
        <strain evidence="1">CIP111885</strain>
    </source>
</reference>
<accession>A0A9C7GAC5</accession>
<evidence type="ECO:0000313" key="2">
    <source>
        <dbReference type="Proteomes" id="UP000789845"/>
    </source>
</evidence>
<evidence type="ECO:0008006" key="3">
    <source>
        <dbReference type="Google" id="ProtNLM"/>
    </source>
</evidence>
<dbReference type="SUPFAM" id="SSF111126">
    <property type="entry name" value="Ligand-binding domain in the NO signalling and Golgi transport"/>
    <property type="match status" value="1"/>
</dbReference>
<gene>
    <name evidence="1" type="primary">yslB</name>
    <name evidence="1" type="ORF">NEOCIP111885_02547</name>
</gene>
<dbReference type="InterPro" id="IPR024096">
    <property type="entry name" value="NO_sig/Golgi_transp_ligand-bd"/>
</dbReference>
<dbReference type="EMBL" id="CAKJTG010000013">
    <property type="protein sequence ID" value="CAG9608829.1"/>
    <property type="molecule type" value="Genomic_DNA"/>
</dbReference>
<name>A0A9C7GAC5_9BACI</name>
<protein>
    <recommendedName>
        <fullName evidence="3">DUF2507 domain-containing protein</fullName>
    </recommendedName>
</protein>
<proteinExistence type="predicted"/>
<keyword evidence="2" id="KW-1185">Reference proteome</keyword>
<evidence type="ECO:0000313" key="1">
    <source>
        <dbReference type="EMBL" id="CAG9608829.1"/>
    </source>
</evidence>
<dbReference type="InterPro" id="IPR019642">
    <property type="entry name" value="DUF2507"/>
</dbReference>
<organism evidence="1 2">
    <name type="scientific">Pseudoneobacillus rhizosphaerae</name>
    <dbReference type="NCBI Taxonomy" id="2880968"/>
    <lineage>
        <taxon>Bacteria</taxon>
        <taxon>Bacillati</taxon>
        <taxon>Bacillota</taxon>
        <taxon>Bacilli</taxon>
        <taxon>Bacillales</taxon>
        <taxon>Bacillaceae</taxon>
        <taxon>Pseudoneobacillus</taxon>
    </lineage>
</organism>
<comment type="caution">
    <text evidence="1">The sequence shown here is derived from an EMBL/GenBank/DDBJ whole genome shotgun (WGS) entry which is preliminary data.</text>
</comment>
<sequence length="151" mass="17370">MKKTRSAEHEITLEDISVPSFGYELIREELLTNILGKDAPDILYWSGKHLARTHLLQNLNEISAFFEEAGWGALTVKKELKDELLFELTSPLIRNRILLKPDAHFKLEAGFLAQQIETQIGMISEAYEQIQKKAGIVEITVRWDHKDIIQK</sequence>